<comment type="caution">
    <text evidence="2">The sequence shown here is derived from an EMBL/GenBank/DDBJ whole genome shotgun (WGS) entry which is preliminary data.</text>
</comment>
<evidence type="ECO:0000256" key="1">
    <source>
        <dbReference type="SAM" id="Phobius"/>
    </source>
</evidence>
<dbReference type="EMBL" id="JAQOUE010000002">
    <property type="protein sequence ID" value="MDT7043980.1"/>
    <property type="molecule type" value="Genomic_DNA"/>
</dbReference>
<accession>A0ABU3KC29</accession>
<evidence type="ECO:0000313" key="2">
    <source>
        <dbReference type="EMBL" id="MDT7043980.1"/>
    </source>
</evidence>
<proteinExistence type="predicted"/>
<keyword evidence="1" id="KW-0812">Transmembrane</keyword>
<evidence type="ECO:0000313" key="3">
    <source>
        <dbReference type="Proteomes" id="UP001250932"/>
    </source>
</evidence>
<keyword evidence="1" id="KW-1133">Transmembrane helix</keyword>
<sequence length="188" mass="21055">MKNKLPLWVWGVVSIISVVVVGILDWLTGYELAFFALYFLPVSVGAWFFGLLGAVGLALFSAVVWFVADFHDGHAYSSWGIFVWNSLIRLVSFLAIGWALAKVRDLLDREREVTEALRKSLSEIKVLESFLPICAQCKKIRDQQGLWQQLEVYIGQHSNTQFTHSYCPECAGKTLAQLGLKGQTKQGG</sequence>
<organism evidence="2 3">
    <name type="scientific">Candidatus Nitronereus thalassa</name>
    <dbReference type="NCBI Taxonomy" id="3020898"/>
    <lineage>
        <taxon>Bacteria</taxon>
        <taxon>Pseudomonadati</taxon>
        <taxon>Nitrospirota</taxon>
        <taxon>Nitrospiria</taxon>
        <taxon>Nitrospirales</taxon>
        <taxon>Nitrospiraceae</taxon>
        <taxon>Candidatus Nitronereus</taxon>
    </lineage>
</organism>
<gene>
    <name evidence="2" type="ORF">PPG34_16635</name>
</gene>
<keyword evidence="1" id="KW-0472">Membrane</keyword>
<protein>
    <recommendedName>
        <fullName evidence="4">MFS transporter</fullName>
    </recommendedName>
</protein>
<feature type="transmembrane region" description="Helical" evidence="1">
    <location>
        <begin position="6"/>
        <end position="27"/>
    </location>
</feature>
<feature type="transmembrane region" description="Helical" evidence="1">
    <location>
        <begin position="34"/>
        <end position="67"/>
    </location>
</feature>
<reference evidence="2 3" key="1">
    <citation type="journal article" date="2023" name="ISME J.">
        <title>Cultivation and genomic characterization of novel and ubiquitous marine nitrite-oxidizing bacteria from the Nitrospirales.</title>
        <authorList>
            <person name="Mueller A.J."/>
            <person name="Daebeler A."/>
            <person name="Herbold C.W."/>
            <person name="Kirkegaard R.H."/>
            <person name="Daims H."/>
        </authorList>
    </citation>
    <scope>NUCLEOTIDE SEQUENCE [LARGE SCALE GENOMIC DNA]</scope>
    <source>
        <strain evidence="2 3">EB</strain>
    </source>
</reference>
<name>A0ABU3KC29_9BACT</name>
<dbReference type="Proteomes" id="UP001250932">
    <property type="component" value="Unassembled WGS sequence"/>
</dbReference>
<evidence type="ECO:0008006" key="4">
    <source>
        <dbReference type="Google" id="ProtNLM"/>
    </source>
</evidence>
<dbReference type="RefSeq" id="WP_313834566.1">
    <property type="nucleotide sequence ID" value="NZ_JAQOUE010000002.1"/>
</dbReference>
<keyword evidence="3" id="KW-1185">Reference proteome</keyword>
<feature type="transmembrane region" description="Helical" evidence="1">
    <location>
        <begin position="79"/>
        <end position="101"/>
    </location>
</feature>